<dbReference type="InterPro" id="IPR015422">
    <property type="entry name" value="PyrdxlP-dep_Trfase_small"/>
</dbReference>
<keyword evidence="2 5" id="KW-0663">Pyridoxal phosphate</keyword>
<dbReference type="Gene3D" id="3.90.1150.10">
    <property type="entry name" value="Aspartate Aminotransferase, domain 1"/>
    <property type="match status" value="1"/>
</dbReference>
<dbReference type="Gene3D" id="3.40.640.10">
    <property type="entry name" value="Type I PLP-dependent aspartate aminotransferase-like (Major domain)"/>
    <property type="match status" value="1"/>
</dbReference>
<dbReference type="AlphaFoldDB" id="A0AAN6S1A8"/>
<evidence type="ECO:0000313" key="8">
    <source>
        <dbReference type="Proteomes" id="UP001303473"/>
    </source>
</evidence>
<evidence type="ECO:0000256" key="3">
    <source>
        <dbReference type="ARBA" id="ARBA00034478"/>
    </source>
</evidence>
<feature type="region of interest" description="Disordered" evidence="6">
    <location>
        <begin position="195"/>
        <end position="218"/>
    </location>
</feature>
<proteinExistence type="inferred from homology"/>
<comment type="similarity">
    <text evidence="4">Belongs to the trans-sulfuration enzymes family. MET7 subfamily.</text>
</comment>
<dbReference type="GO" id="GO:0030170">
    <property type="term" value="F:pyridoxal phosphate binding"/>
    <property type="evidence" value="ECO:0007669"/>
    <property type="project" value="InterPro"/>
</dbReference>
<reference evidence="8" key="1">
    <citation type="journal article" date="2023" name="Mol. Phylogenet. Evol.">
        <title>Genome-scale phylogeny and comparative genomics of the fungal order Sordariales.</title>
        <authorList>
            <person name="Hensen N."/>
            <person name="Bonometti L."/>
            <person name="Westerberg I."/>
            <person name="Brannstrom I.O."/>
            <person name="Guillou S."/>
            <person name="Cros-Aarteil S."/>
            <person name="Calhoun S."/>
            <person name="Haridas S."/>
            <person name="Kuo A."/>
            <person name="Mondo S."/>
            <person name="Pangilinan J."/>
            <person name="Riley R."/>
            <person name="LaButti K."/>
            <person name="Andreopoulos B."/>
            <person name="Lipzen A."/>
            <person name="Chen C."/>
            <person name="Yan M."/>
            <person name="Daum C."/>
            <person name="Ng V."/>
            <person name="Clum A."/>
            <person name="Steindorff A."/>
            <person name="Ohm R.A."/>
            <person name="Martin F."/>
            <person name="Silar P."/>
            <person name="Natvig D.O."/>
            <person name="Lalanne C."/>
            <person name="Gautier V."/>
            <person name="Ament-Velasquez S.L."/>
            <person name="Kruys A."/>
            <person name="Hutchinson M.I."/>
            <person name="Powell A.J."/>
            <person name="Barry K."/>
            <person name="Miller A.N."/>
            <person name="Grigoriev I.V."/>
            <person name="Debuchy R."/>
            <person name="Gladieux P."/>
            <person name="Hiltunen Thoren M."/>
            <person name="Johannesson H."/>
        </authorList>
    </citation>
    <scope>NUCLEOTIDE SEQUENCE [LARGE SCALE GENOMIC DNA]</scope>
    <source>
        <strain evidence="8">CBS 340.73</strain>
    </source>
</reference>
<dbReference type="InterPro" id="IPR000277">
    <property type="entry name" value="Cys/Met-Metab_PyrdxlP-dep_enz"/>
</dbReference>
<comment type="pathway">
    <text evidence="3">Amino-acid biosynthesis; L-methionine biosynthesis via de novo pathway.</text>
</comment>
<evidence type="ECO:0000256" key="5">
    <source>
        <dbReference type="RuleBase" id="RU362118"/>
    </source>
</evidence>
<sequence length="580" mass="64112">METTAFNPDNLVLGDSLPPGDPHGVSVHLPRWADTLGWASLEPRVLEAMTTGYPRFFIPRVVDHLSAKLLQTTRESPKGANGRMALLVSTRRYADICADFLKKQEKQQQTEEADGGGVGVWEVYWDGNLGPIGPKWDPKSGPHEPPGEYRPVGKEDISMVTYPAELWPEAKAVWQHTEFGISSRRATSWLEQTPVSGTNLGVNKNGMRGQRKTTGREPETAKTILRKRIADGQSAPNMKTGMAAIAETAIAIRTLHDASSRETTPCVVAVFGFLYVDTFKSLTRILNFSVSLYKYSESEIGRLEESLRDGLRLDALFTEFPGNPLLQSPDLTRLHRLSREYGFVLVVDDTVGTYANVNLPKECDVVCTSLTKMFSGGCNVMGGSVTLVPTSPWGDRLRVALRKGCDEEQGWFGEDVVIMEENSRDFEERVQEASANAEFVVDLLRKRGGEKGVVAEVYYPKGSDTQGTYDSFRKHSLKGATEEGEKGGYGFLVSIRFKTPAAAMAFYDALDVAKGPSLGTNFTLCCAYTLLAHYKELSWAAEYGVVEDLVRISVGLEEREWLRKRVDKALRAAESVLKGL</sequence>
<dbReference type="SUPFAM" id="SSF53383">
    <property type="entry name" value="PLP-dependent transferases"/>
    <property type="match status" value="1"/>
</dbReference>
<dbReference type="GO" id="GO:0003962">
    <property type="term" value="F:cystathionine gamma-synthase activity"/>
    <property type="evidence" value="ECO:0007669"/>
    <property type="project" value="TreeGrafter"/>
</dbReference>
<name>A0AAN6S1A8_9PEZI</name>
<organism evidence="7 8">
    <name type="scientific">Diplogelasinospora grovesii</name>
    <dbReference type="NCBI Taxonomy" id="303347"/>
    <lineage>
        <taxon>Eukaryota</taxon>
        <taxon>Fungi</taxon>
        <taxon>Dikarya</taxon>
        <taxon>Ascomycota</taxon>
        <taxon>Pezizomycotina</taxon>
        <taxon>Sordariomycetes</taxon>
        <taxon>Sordariomycetidae</taxon>
        <taxon>Sordariales</taxon>
        <taxon>Diplogelasinosporaceae</taxon>
        <taxon>Diplogelasinospora</taxon>
    </lineage>
</organism>
<dbReference type="PANTHER" id="PTHR42699">
    <property type="match status" value="1"/>
</dbReference>
<evidence type="ECO:0000256" key="1">
    <source>
        <dbReference type="ARBA" id="ARBA00001933"/>
    </source>
</evidence>
<dbReference type="InterPro" id="IPR051750">
    <property type="entry name" value="Trans-sulfuration_enzymes"/>
</dbReference>
<dbReference type="PANTHER" id="PTHR42699:SF1">
    <property type="entry name" value="CYSTATHIONINE GAMMA-SYNTHASE-RELATED"/>
    <property type="match status" value="1"/>
</dbReference>
<evidence type="ECO:0000313" key="7">
    <source>
        <dbReference type="EMBL" id="KAK3936814.1"/>
    </source>
</evidence>
<comment type="cofactor">
    <cofactor evidence="1 5">
        <name>pyridoxal 5'-phosphate</name>
        <dbReference type="ChEBI" id="CHEBI:597326"/>
    </cofactor>
</comment>
<dbReference type="EMBL" id="MU853871">
    <property type="protein sequence ID" value="KAK3936814.1"/>
    <property type="molecule type" value="Genomic_DNA"/>
</dbReference>
<dbReference type="Proteomes" id="UP001303473">
    <property type="component" value="Unassembled WGS sequence"/>
</dbReference>
<evidence type="ECO:0000256" key="6">
    <source>
        <dbReference type="SAM" id="MobiDB-lite"/>
    </source>
</evidence>
<evidence type="ECO:0000256" key="4">
    <source>
        <dbReference type="ARBA" id="ARBA00061376"/>
    </source>
</evidence>
<dbReference type="GO" id="GO:0019346">
    <property type="term" value="P:transsulfuration"/>
    <property type="evidence" value="ECO:0007669"/>
    <property type="project" value="InterPro"/>
</dbReference>
<dbReference type="InterPro" id="IPR015424">
    <property type="entry name" value="PyrdxlP-dep_Trfase"/>
</dbReference>
<comment type="caution">
    <text evidence="7">The sequence shown here is derived from an EMBL/GenBank/DDBJ whole genome shotgun (WGS) entry which is preliminary data.</text>
</comment>
<dbReference type="Pfam" id="PF01053">
    <property type="entry name" value="Cys_Met_Meta_PP"/>
    <property type="match status" value="1"/>
</dbReference>
<accession>A0AAN6S1A8</accession>
<gene>
    <name evidence="7" type="ORF">QBC46DRAFT_366631</name>
</gene>
<dbReference type="InterPro" id="IPR015421">
    <property type="entry name" value="PyrdxlP-dep_Trfase_major"/>
</dbReference>
<dbReference type="FunFam" id="3.90.1150.10:FF:000063">
    <property type="entry name" value="Probable cystathionine gamma-synthase"/>
    <property type="match status" value="1"/>
</dbReference>
<evidence type="ECO:0000256" key="2">
    <source>
        <dbReference type="ARBA" id="ARBA00022898"/>
    </source>
</evidence>
<protein>
    <submittedName>
        <fullName evidence="7">Cystathionine gamma-synthase</fullName>
    </submittedName>
</protein>
<keyword evidence="8" id="KW-1185">Reference proteome</keyword>